<keyword evidence="11" id="KW-1185">Reference proteome</keyword>
<protein>
    <submittedName>
        <fullName evidence="10">Uncharacterized protein</fullName>
    </submittedName>
</protein>
<evidence type="ECO:0000256" key="5">
    <source>
        <dbReference type="ARBA" id="ARBA00023065"/>
    </source>
</evidence>
<dbReference type="GO" id="GO:0015459">
    <property type="term" value="F:potassium channel regulator activity"/>
    <property type="evidence" value="ECO:0007669"/>
    <property type="project" value="TreeGrafter"/>
</dbReference>
<comment type="subcellular location">
    <subcellularLocation>
        <location evidence="1">Membrane</location>
        <topology evidence="1">Multi-pass membrane protein</topology>
    </subcellularLocation>
</comment>
<dbReference type="Pfam" id="PF03185">
    <property type="entry name" value="CaKB"/>
    <property type="match status" value="1"/>
</dbReference>
<dbReference type="PANTHER" id="PTHR10258">
    <property type="entry name" value="CALCIUM-ACTIVATED POTASSIUM CHANNEL SUBUNIT BETA"/>
    <property type="match status" value="1"/>
</dbReference>
<sequence length="175" mass="20036">MTNMAADDKINVNGIRISLALLESEPKNQNSKGQYLAAGMALITFGLMLWTILGVTCANRIVNAYYFKETLCHVVEQDSYIIKNQTCQCVECSYSPRCSTKQQSNVRATHLFLSSLLGNRNITCYYNPADHKEVILKHDSHVMDLFHALLWPFIFVLSGVMMFYKYCRSLQNKKY</sequence>
<keyword evidence="5" id="KW-0406">Ion transport</keyword>
<dbReference type="GO" id="GO:0015269">
    <property type="term" value="F:calcium-activated potassium channel activity"/>
    <property type="evidence" value="ECO:0007669"/>
    <property type="project" value="InterPro"/>
</dbReference>
<evidence type="ECO:0000256" key="7">
    <source>
        <dbReference type="ARBA" id="ARBA00023180"/>
    </source>
</evidence>
<proteinExistence type="predicted"/>
<keyword evidence="8" id="KW-0407">Ion channel</keyword>
<keyword evidence="3 9" id="KW-0812">Transmembrane</keyword>
<dbReference type="AlphaFoldDB" id="A0A913YH69"/>
<dbReference type="GO" id="GO:0008076">
    <property type="term" value="C:voltage-gated potassium channel complex"/>
    <property type="evidence" value="ECO:0007669"/>
    <property type="project" value="TreeGrafter"/>
</dbReference>
<evidence type="ECO:0000256" key="2">
    <source>
        <dbReference type="ARBA" id="ARBA00022448"/>
    </source>
</evidence>
<keyword evidence="6 9" id="KW-0472">Membrane</keyword>
<dbReference type="GeneID" id="110235285"/>
<evidence type="ECO:0000313" key="11">
    <source>
        <dbReference type="Proteomes" id="UP000887567"/>
    </source>
</evidence>
<dbReference type="OrthoDB" id="5962477at2759"/>
<evidence type="ECO:0000256" key="1">
    <source>
        <dbReference type="ARBA" id="ARBA00004141"/>
    </source>
</evidence>
<keyword evidence="2" id="KW-0813">Transport</keyword>
<accession>A0A913YH69</accession>
<dbReference type="GO" id="GO:0005513">
    <property type="term" value="P:detection of calcium ion"/>
    <property type="evidence" value="ECO:0007669"/>
    <property type="project" value="TreeGrafter"/>
</dbReference>
<evidence type="ECO:0000256" key="6">
    <source>
        <dbReference type="ARBA" id="ARBA00023136"/>
    </source>
</evidence>
<feature type="transmembrane region" description="Helical" evidence="9">
    <location>
        <begin position="35"/>
        <end position="53"/>
    </location>
</feature>
<feature type="transmembrane region" description="Helical" evidence="9">
    <location>
        <begin position="145"/>
        <end position="164"/>
    </location>
</feature>
<keyword evidence="7" id="KW-0325">Glycoprotein</keyword>
<reference evidence="10" key="1">
    <citation type="submission" date="2022-11" db="UniProtKB">
        <authorList>
            <consortium name="EnsemblMetazoa"/>
        </authorList>
    </citation>
    <scope>IDENTIFICATION</scope>
</reference>
<dbReference type="InterPro" id="IPR003930">
    <property type="entry name" value="K_chnl_Ca-activ_BK_bsu"/>
</dbReference>
<name>A0A913YH69_EXADI</name>
<evidence type="ECO:0000256" key="9">
    <source>
        <dbReference type="SAM" id="Phobius"/>
    </source>
</evidence>
<evidence type="ECO:0000313" key="10">
    <source>
        <dbReference type="EnsemblMetazoa" id="XP_028513756.1"/>
    </source>
</evidence>
<evidence type="ECO:0000256" key="4">
    <source>
        <dbReference type="ARBA" id="ARBA00022989"/>
    </source>
</evidence>
<dbReference type="Proteomes" id="UP000887567">
    <property type="component" value="Unplaced"/>
</dbReference>
<evidence type="ECO:0000256" key="3">
    <source>
        <dbReference type="ARBA" id="ARBA00022692"/>
    </source>
</evidence>
<organism evidence="10 11">
    <name type="scientific">Exaiptasia diaphana</name>
    <name type="common">Tropical sea anemone</name>
    <name type="synonym">Aiptasia pulchella</name>
    <dbReference type="NCBI Taxonomy" id="2652724"/>
    <lineage>
        <taxon>Eukaryota</taxon>
        <taxon>Metazoa</taxon>
        <taxon>Cnidaria</taxon>
        <taxon>Anthozoa</taxon>
        <taxon>Hexacorallia</taxon>
        <taxon>Actiniaria</taxon>
        <taxon>Aiptasiidae</taxon>
        <taxon>Exaiptasia</taxon>
    </lineage>
</organism>
<dbReference type="PANTHER" id="PTHR10258:SF8">
    <property type="entry name" value="CALCIUM-ACTIVATED POTASSIUM CHANNEL BK ALPHA SUBUNIT DOMAIN-CONTAINING PROTEIN"/>
    <property type="match status" value="1"/>
</dbReference>
<evidence type="ECO:0000256" key="8">
    <source>
        <dbReference type="ARBA" id="ARBA00023303"/>
    </source>
</evidence>
<dbReference type="RefSeq" id="XP_028513756.1">
    <property type="nucleotide sequence ID" value="XM_028657955.1"/>
</dbReference>
<keyword evidence="4 9" id="KW-1133">Transmembrane helix</keyword>
<dbReference type="EnsemblMetazoa" id="XM_028657955.1">
    <property type="protein sequence ID" value="XP_028513756.1"/>
    <property type="gene ID" value="LOC110235285"/>
</dbReference>